<protein>
    <submittedName>
        <fullName evidence="2">Putative secreted protein</fullName>
    </submittedName>
</protein>
<feature type="chain" id="PRO_5014869607" evidence="1">
    <location>
        <begin position="20"/>
        <end position="66"/>
    </location>
</feature>
<proteinExistence type="predicted"/>
<feature type="signal peptide" evidence="1">
    <location>
        <begin position="1"/>
        <end position="19"/>
    </location>
</feature>
<accession>A0A2M4B6Q0</accession>
<sequence>MTLQFFLLLLIFSFETIDDKRGVAWPDLCVAATGCVCVTGQPKTTSDQVVVLNYSLHLRFICSFGP</sequence>
<keyword evidence="1" id="KW-0732">Signal</keyword>
<organism evidence="2">
    <name type="scientific">Anopheles triannulatus</name>
    <dbReference type="NCBI Taxonomy" id="58253"/>
    <lineage>
        <taxon>Eukaryota</taxon>
        <taxon>Metazoa</taxon>
        <taxon>Ecdysozoa</taxon>
        <taxon>Arthropoda</taxon>
        <taxon>Hexapoda</taxon>
        <taxon>Insecta</taxon>
        <taxon>Pterygota</taxon>
        <taxon>Neoptera</taxon>
        <taxon>Endopterygota</taxon>
        <taxon>Diptera</taxon>
        <taxon>Nematocera</taxon>
        <taxon>Culicoidea</taxon>
        <taxon>Culicidae</taxon>
        <taxon>Anophelinae</taxon>
        <taxon>Anopheles</taxon>
    </lineage>
</organism>
<reference evidence="2" key="1">
    <citation type="submission" date="2018-01" db="EMBL/GenBank/DDBJ databases">
        <title>An insight into the sialome of Amazonian anophelines.</title>
        <authorList>
            <person name="Ribeiro J.M."/>
            <person name="Scarpassa V."/>
            <person name="Calvo E."/>
        </authorList>
    </citation>
    <scope>NUCLEOTIDE SEQUENCE</scope>
    <source>
        <tissue evidence="2">Salivary glands</tissue>
    </source>
</reference>
<evidence type="ECO:0000313" key="2">
    <source>
        <dbReference type="EMBL" id="MBW48697.1"/>
    </source>
</evidence>
<evidence type="ECO:0000256" key="1">
    <source>
        <dbReference type="SAM" id="SignalP"/>
    </source>
</evidence>
<name>A0A2M4B6Q0_9DIPT</name>
<dbReference type="EMBL" id="GGFK01015376">
    <property type="protein sequence ID" value="MBW48697.1"/>
    <property type="molecule type" value="Transcribed_RNA"/>
</dbReference>
<dbReference type="AlphaFoldDB" id="A0A2M4B6Q0"/>